<sequence length="169" mass="19634">MKNTVLGFLGLFLWSSAIGQALGDQYGKDVKSIEAIIDAYYEVISGSSKDPWQFERDKFLHSANAVIIRLDDQGNAEYHSLEQEYIPMLLHPRENLYEIELKREVRHLGNIAQVWSAFEIRTDREKPSNNRGLNSIQLHFEKGRWYIDSWTVQMESANNALVQEFLDQK</sequence>
<dbReference type="Proteomes" id="UP001201449">
    <property type="component" value="Unassembled WGS sequence"/>
</dbReference>
<dbReference type="EMBL" id="JAKEVZ010000023">
    <property type="protein sequence ID" value="MCF1753210.1"/>
    <property type="molecule type" value="Genomic_DNA"/>
</dbReference>
<proteinExistence type="predicted"/>
<gene>
    <name evidence="1" type="ORF">L0U89_19270</name>
</gene>
<dbReference type="RefSeq" id="WP_234863022.1">
    <property type="nucleotide sequence ID" value="NZ_JAKEVZ010000023.1"/>
</dbReference>
<evidence type="ECO:0000313" key="2">
    <source>
        <dbReference type="Proteomes" id="UP001201449"/>
    </source>
</evidence>
<organism evidence="1 2">
    <name type="scientific">Mariniradius sediminis</name>
    <dbReference type="NCBI Taxonomy" id="2909237"/>
    <lineage>
        <taxon>Bacteria</taxon>
        <taxon>Pseudomonadati</taxon>
        <taxon>Bacteroidota</taxon>
        <taxon>Cytophagia</taxon>
        <taxon>Cytophagales</taxon>
        <taxon>Cyclobacteriaceae</taxon>
        <taxon>Mariniradius</taxon>
    </lineage>
</organism>
<name>A0ABS9BZW4_9BACT</name>
<evidence type="ECO:0000313" key="1">
    <source>
        <dbReference type="EMBL" id="MCF1753210.1"/>
    </source>
</evidence>
<keyword evidence="2" id="KW-1185">Reference proteome</keyword>
<accession>A0ABS9BZW4</accession>
<reference evidence="1 2" key="1">
    <citation type="submission" date="2022-01" db="EMBL/GenBank/DDBJ databases">
        <title>Mariniradius saccharolyticus sp. nov., isolated from sediment of a river.</title>
        <authorList>
            <person name="Liu H."/>
        </authorList>
    </citation>
    <scope>NUCLEOTIDE SEQUENCE [LARGE SCALE GENOMIC DNA]</scope>
    <source>
        <strain evidence="1 2">RY-2</strain>
    </source>
</reference>
<evidence type="ECO:0008006" key="3">
    <source>
        <dbReference type="Google" id="ProtNLM"/>
    </source>
</evidence>
<comment type="caution">
    <text evidence="1">The sequence shown here is derived from an EMBL/GenBank/DDBJ whole genome shotgun (WGS) entry which is preliminary data.</text>
</comment>
<protein>
    <recommendedName>
        <fullName evidence="3">DUF4440 domain-containing protein</fullName>
    </recommendedName>
</protein>